<dbReference type="InterPro" id="IPR051548">
    <property type="entry name" value="Grx-like_ET"/>
</dbReference>
<protein>
    <recommendedName>
        <fullName evidence="1">DEP domain-containing protein</fullName>
    </recommendedName>
</protein>
<dbReference type="Pfam" id="PF04784">
    <property type="entry name" value="DUF547"/>
    <property type="match status" value="1"/>
</dbReference>
<dbReference type="SMART" id="SM00049">
    <property type="entry name" value="DEP"/>
    <property type="match status" value="1"/>
</dbReference>
<dbReference type="GO" id="GO:0009055">
    <property type="term" value="F:electron transfer activity"/>
    <property type="evidence" value="ECO:0007669"/>
    <property type="project" value="TreeGrafter"/>
</dbReference>
<dbReference type="GO" id="GO:0035556">
    <property type="term" value="P:intracellular signal transduction"/>
    <property type="evidence" value="ECO:0007669"/>
    <property type="project" value="InterPro"/>
</dbReference>
<dbReference type="SUPFAM" id="SSF46785">
    <property type="entry name" value="Winged helix' DNA-binding domain"/>
    <property type="match status" value="1"/>
</dbReference>
<feature type="domain" description="DEP" evidence="1">
    <location>
        <begin position="12"/>
        <end position="88"/>
    </location>
</feature>
<keyword evidence="3" id="KW-1185">Reference proteome</keyword>
<dbReference type="InterPro" id="IPR036390">
    <property type="entry name" value="WH_DNA-bd_sf"/>
</dbReference>
<evidence type="ECO:0000313" key="2">
    <source>
        <dbReference type="EMBL" id="CAL4126949.1"/>
    </source>
</evidence>
<dbReference type="PANTHER" id="PTHR34386:SF1">
    <property type="entry name" value="GLUTAREDOXIN-LIKE PROTEIN NRDH"/>
    <property type="match status" value="1"/>
</dbReference>
<reference evidence="2 3" key="1">
    <citation type="submission" date="2024-05" db="EMBL/GenBank/DDBJ databases">
        <authorList>
            <person name="Wallberg A."/>
        </authorList>
    </citation>
    <scope>NUCLEOTIDE SEQUENCE [LARGE SCALE GENOMIC DNA]</scope>
</reference>
<dbReference type="InterPro" id="IPR000591">
    <property type="entry name" value="DEP_dom"/>
</dbReference>
<proteinExistence type="predicted"/>
<organism evidence="2 3">
    <name type="scientific">Meganyctiphanes norvegica</name>
    <name type="common">Northern krill</name>
    <name type="synonym">Thysanopoda norvegica</name>
    <dbReference type="NCBI Taxonomy" id="48144"/>
    <lineage>
        <taxon>Eukaryota</taxon>
        <taxon>Metazoa</taxon>
        <taxon>Ecdysozoa</taxon>
        <taxon>Arthropoda</taxon>
        <taxon>Crustacea</taxon>
        <taxon>Multicrustacea</taxon>
        <taxon>Malacostraca</taxon>
        <taxon>Eumalacostraca</taxon>
        <taxon>Eucarida</taxon>
        <taxon>Euphausiacea</taxon>
        <taxon>Euphausiidae</taxon>
        <taxon>Meganyctiphanes</taxon>
    </lineage>
</organism>
<name>A0AAV2RLS8_MEGNR</name>
<dbReference type="EMBL" id="CAXKWB010024935">
    <property type="protein sequence ID" value="CAL4126949.1"/>
    <property type="molecule type" value="Genomic_DNA"/>
</dbReference>
<evidence type="ECO:0000259" key="1">
    <source>
        <dbReference type="PROSITE" id="PS50186"/>
    </source>
</evidence>
<dbReference type="PANTHER" id="PTHR34386">
    <property type="entry name" value="GLUTAREDOXIN"/>
    <property type="match status" value="1"/>
</dbReference>
<dbReference type="Proteomes" id="UP001497623">
    <property type="component" value="Unassembled WGS sequence"/>
</dbReference>
<dbReference type="InterPro" id="IPR006869">
    <property type="entry name" value="DUF547"/>
</dbReference>
<dbReference type="Pfam" id="PF00610">
    <property type="entry name" value="DEP"/>
    <property type="match status" value="1"/>
</dbReference>
<dbReference type="InterPro" id="IPR036388">
    <property type="entry name" value="WH-like_DNA-bd_sf"/>
</dbReference>
<evidence type="ECO:0000313" key="3">
    <source>
        <dbReference type="Proteomes" id="UP001497623"/>
    </source>
</evidence>
<dbReference type="PROSITE" id="PS50186">
    <property type="entry name" value="DEP"/>
    <property type="match status" value="1"/>
</dbReference>
<dbReference type="Gene3D" id="1.10.10.10">
    <property type="entry name" value="Winged helix-like DNA-binding domain superfamily/Winged helix DNA-binding domain"/>
    <property type="match status" value="1"/>
</dbReference>
<comment type="caution">
    <text evidence="2">The sequence shown here is derived from an EMBL/GenBank/DDBJ whole genome shotgun (WGS) entry which is preliminary data.</text>
</comment>
<accession>A0AAV2RLS8</accession>
<dbReference type="CDD" id="cd04371">
    <property type="entry name" value="DEP"/>
    <property type="match status" value="1"/>
</dbReference>
<dbReference type="AlphaFoldDB" id="A0AAV2RLS8"/>
<sequence length="299" mass="33917">MEPIVTVRDELFNSGILHTHRTSLFSTHKNAFSGEQFIQWICQHKEIESEEAVKIGTELLTKKFIASIEKQDSPVFYGEAKAYYQVINHDGEKNALNGGPSQNCKVEDPAELAESLRKLILALYSDNISPDGKFFDKTKYILGGKLYSLNEIENGILRANKRGPTMLFAPFGKSDPRLNVILEKTEPRIHFALNCGAKSCPPIKTFSAENIDSELQTATEAYLELDEALQVDEEAHVIHLSSLLKWYSSDFGNNAEEIVRWVLQNVTYEEKKEALERLLEDGTWKVQYLPYDWGHNGSD</sequence>
<dbReference type="GO" id="GO:0045454">
    <property type="term" value="P:cell redox homeostasis"/>
    <property type="evidence" value="ECO:0007669"/>
    <property type="project" value="TreeGrafter"/>
</dbReference>
<gene>
    <name evidence="2" type="ORF">MNOR_LOCUS25740</name>
</gene>